<feature type="compositionally biased region" description="Low complexity" evidence="1">
    <location>
        <begin position="529"/>
        <end position="559"/>
    </location>
</feature>
<keyword evidence="2" id="KW-0472">Membrane</keyword>
<dbReference type="AlphaFoldDB" id="A0A4R6UWT4"/>
<dbReference type="Proteomes" id="UP000295375">
    <property type="component" value="Unassembled WGS sequence"/>
</dbReference>
<dbReference type="SMART" id="SM00327">
    <property type="entry name" value="VWA"/>
    <property type="match status" value="1"/>
</dbReference>
<feature type="transmembrane region" description="Helical" evidence="2">
    <location>
        <begin position="574"/>
        <end position="599"/>
    </location>
</feature>
<dbReference type="Pfam" id="PF00092">
    <property type="entry name" value="VWA"/>
    <property type="match status" value="1"/>
</dbReference>
<evidence type="ECO:0000313" key="4">
    <source>
        <dbReference type="EMBL" id="TDQ50459.1"/>
    </source>
</evidence>
<keyword evidence="2" id="KW-1133">Transmembrane helix</keyword>
<organism evidence="4 5">
    <name type="scientific">Permianibacter aggregans</name>
    <dbReference type="NCBI Taxonomy" id="1510150"/>
    <lineage>
        <taxon>Bacteria</taxon>
        <taxon>Pseudomonadati</taxon>
        <taxon>Pseudomonadota</taxon>
        <taxon>Gammaproteobacteria</taxon>
        <taxon>Pseudomonadales</taxon>
        <taxon>Pseudomonadaceae</taxon>
        <taxon>Permianibacter</taxon>
    </lineage>
</organism>
<dbReference type="OrthoDB" id="798937at2"/>
<reference evidence="4 5" key="1">
    <citation type="submission" date="2019-03" db="EMBL/GenBank/DDBJ databases">
        <title>Genomic Encyclopedia of Type Strains, Phase IV (KMG-IV): sequencing the most valuable type-strain genomes for metagenomic binning, comparative biology and taxonomic classification.</title>
        <authorList>
            <person name="Goeker M."/>
        </authorList>
    </citation>
    <scope>NUCLEOTIDE SEQUENCE [LARGE SCALE GENOMIC DNA]</scope>
    <source>
        <strain evidence="4 5">DSM 103792</strain>
    </source>
</reference>
<comment type="caution">
    <text evidence="4">The sequence shown here is derived from an EMBL/GenBank/DDBJ whole genome shotgun (WGS) entry which is preliminary data.</text>
</comment>
<evidence type="ECO:0000256" key="2">
    <source>
        <dbReference type="SAM" id="Phobius"/>
    </source>
</evidence>
<dbReference type="Gene3D" id="3.40.50.410">
    <property type="entry name" value="von Willebrand factor, type A domain"/>
    <property type="match status" value="1"/>
</dbReference>
<gene>
    <name evidence="4" type="ORF">EV696_102141</name>
</gene>
<dbReference type="EMBL" id="SNYM01000002">
    <property type="protein sequence ID" value="TDQ50459.1"/>
    <property type="molecule type" value="Genomic_DNA"/>
</dbReference>
<sequence length="621" mass="68053">MFKKKPHVFSTLSTPVGSRRVRAKLAQSFCFCAVLAAWPFLLLAAEPNGPEVHIVVDISGSMKKNDPQNLRIPAVRLVANLMPSNARAGVWTFGQYVNNLIPPQAATPAFRELATAKAADISSKGLFTNIGGAMERAAKPWLGKTQAGPRHMILLTDGVVDISKQASENAEARNDLLNRLLPQLKAENIRVHSIALSHDADQVLMKKLALETGGQYQLAENAEQLNRLFLRLFEQTTPRDSLPLRDNQFNVDEGAEEITILVFKAPDAKPTEVRTPDGEVHSVQQKPVSWRWHTETPYDLITIPKPAAGAWQIIADVDPENRVLLVSKLSMALAELPSVVLAGEQLQLNAQLLDQGAPVANAALLQMVNANARISGEAFRRELVLRPVAEAHFVAPFEVPALDMDYTVEVEISSPTFQRLRRLSLKGVATPLKASVSVDESGVAQLALTPEPDLFQPGSLQVTSELETAAGRSPLTMERSETGFHATVAAEHNGSYRLHYRVQGVTAAGRDVVLEMPALEWQVTGLAETPAEPAAQEETPAVVEPAVTEPENENPPATETKPDEVTTEPEEHSWQYWLVVGVVINVVVFSIVGGIWWWLRRRQQLTNKRIAEELGESGKTT</sequence>
<evidence type="ECO:0000313" key="5">
    <source>
        <dbReference type="Proteomes" id="UP000295375"/>
    </source>
</evidence>
<dbReference type="InterPro" id="IPR036465">
    <property type="entry name" value="vWFA_dom_sf"/>
</dbReference>
<name>A0A4R6UWT4_9GAMM</name>
<dbReference type="CDD" id="cd00198">
    <property type="entry name" value="vWFA"/>
    <property type="match status" value="1"/>
</dbReference>
<protein>
    <submittedName>
        <fullName evidence="4">Uncharacterized protein (TIGR03503 family)</fullName>
    </submittedName>
</protein>
<evidence type="ECO:0000259" key="3">
    <source>
        <dbReference type="PROSITE" id="PS50234"/>
    </source>
</evidence>
<dbReference type="SUPFAM" id="SSF53300">
    <property type="entry name" value="vWA-like"/>
    <property type="match status" value="1"/>
</dbReference>
<dbReference type="PROSITE" id="PS50234">
    <property type="entry name" value="VWFA"/>
    <property type="match status" value="1"/>
</dbReference>
<feature type="region of interest" description="Disordered" evidence="1">
    <location>
        <begin position="529"/>
        <end position="568"/>
    </location>
</feature>
<evidence type="ECO:0000256" key="1">
    <source>
        <dbReference type="SAM" id="MobiDB-lite"/>
    </source>
</evidence>
<feature type="domain" description="VWFA" evidence="3">
    <location>
        <begin position="51"/>
        <end position="232"/>
    </location>
</feature>
<keyword evidence="2" id="KW-0812">Transmembrane</keyword>
<accession>A0A4R6UWT4</accession>
<proteinExistence type="predicted"/>
<dbReference type="InterPro" id="IPR002035">
    <property type="entry name" value="VWF_A"/>
</dbReference>
<keyword evidence="5" id="KW-1185">Reference proteome</keyword>